<keyword evidence="5" id="KW-0564">Palmitate</keyword>
<organism evidence="9 10">
    <name type="scientific">Duncaniella dubosii</name>
    <dbReference type="NCBI Taxonomy" id="2518971"/>
    <lineage>
        <taxon>Bacteria</taxon>
        <taxon>Pseudomonadati</taxon>
        <taxon>Bacteroidota</taxon>
        <taxon>Bacteroidia</taxon>
        <taxon>Bacteroidales</taxon>
        <taxon>Muribaculaceae</taxon>
        <taxon>Duncaniella</taxon>
    </lineage>
</organism>
<dbReference type="Pfam" id="PF08842">
    <property type="entry name" value="Mfa2"/>
    <property type="match status" value="1"/>
</dbReference>
<dbReference type="KEGG" id="ddb:E7747_08455"/>
<gene>
    <name evidence="9" type="ORF">E7747_08455</name>
</gene>
<evidence type="ECO:0000256" key="2">
    <source>
        <dbReference type="ARBA" id="ARBA00007248"/>
    </source>
</evidence>
<dbReference type="InterPro" id="IPR014941">
    <property type="entry name" value="FimB/Mfa2/Mfa3"/>
</dbReference>
<feature type="chain" id="PRO_5020587435" description="FimB/Mfa2 family fimbrial subunit" evidence="8">
    <location>
        <begin position="24"/>
        <end position="351"/>
    </location>
</feature>
<dbReference type="PROSITE" id="PS51257">
    <property type="entry name" value="PROKAR_LIPOPROTEIN"/>
    <property type="match status" value="1"/>
</dbReference>
<keyword evidence="10" id="KW-1185">Reference proteome</keyword>
<keyword evidence="4" id="KW-0472">Membrane</keyword>
<keyword evidence="6" id="KW-0998">Cell outer membrane</keyword>
<name>A0A4V1D3A3_9BACT</name>
<dbReference type="GO" id="GO:0009279">
    <property type="term" value="C:cell outer membrane"/>
    <property type="evidence" value="ECO:0007669"/>
    <property type="project" value="UniProtKB-SubCell"/>
</dbReference>
<accession>A0A4V1D3A3</accession>
<keyword evidence="7" id="KW-0449">Lipoprotein</keyword>
<evidence type="ECO:0008006" key="11">
    <source>
        <dbReference type="Google" id="ProtNLM"/>
    </source>
</evidence>
<evidence type="ECO:0000256" key="6">
    <source>
        <dbReference type="ARBA" id="ARBA00023237"/>
    </source>
</evidence>
<evidence type="ECO:0000313" key="10">
    <source>
        <dbReference type="Proteomes" id="UP000297149"/>
    </source>
</evidence>
<comment type="subcellular location">
    <subcellularLocation>
        <location evidence="1">Cell outer membrane</location>
    </subcellularLocation>
</comment>
<evidence type="ECO:0000256" key="8">
    <source>
        <dbReference type="SAM" id="SignalP"/>
    </source>
</evidence>
<evidence type="ECO:0000256" key="3">
    <source>
        <dbReference type="ARBA" id="ARBA00022729"/>
    </source>
</evidence>
<sequence>MKLHTIIKNTAIAAASMATLLTATGCHSIFEDSDCVDSYNIVRLTYDHNMKFADAFGNEVDRVTLLAVDAKTGKLARRFDVARSQLSANHELAVQVEPGSYDFLVWGGDYSGHFDIAEGETGKSALEDFHCKLRRNQAGESDAQLSRLFHTLQRVELPYASPSKPNHVTLNLKKNTNTVRVVLQHLSGEPVFADNFDFTITDNNGWLNHDNTLRDREQLVYRPWFTKSGQIDVNVNPQDPKGAPAAPFAVPSRAVLGASLAEFTTSRLLTENKPMLTIINKAENKVVLSIPVIDYALLVKGYENASLSDQEYLDRQDEYNMTFFLDEGGRWISAVIIINDWRIVRHETPIE</sequence>
<comment type="similarity">
    <text evidence="2">Belongs to the bacteroidetes fimbrillin superfamily. FimB/Mfa2 family.</text>
</comment>
<dbReference type="Proteomes" id="UP000297149">
    <property type="component" value="Chromosome"/>
</dbReference>
<feature type="signal peptide" evidence="8">
    <location>
        <begin position="1"/>
        <end position="23"/>
    </location>
</feature>
<dbReference type="EMBL" id="CP039396">
    <property type="protein sequence ID" value="QCD42308.1"/>
    <property type="molecule type" value="Genomic_DNA"/>
</dbReference>
<evidence type="ECO:0000256" key="5">
    <source>
        <dbReference type="ARBA" id="ARBA00023139"/>
    </source>
</evidence>
<protein>
    <recommendedName>
        <fullName evidence="11">FimB/Mfa2 family fimbrial subunit</fullName>
    </recommendedName>
</protein>
<dbReference type="RefSeq" id="WP_136415376.1">
    <property type="nucleotide sequence ID" value="NZ_CP039396.1"/>
</dbReference>
<dbReference type="Gene3D" id="2.60.40.2090">
    <property type="match status" value="1"/>
</dbReference>
<reference evidence="10" key="1">
    <citation type="submission" date="2019-02" db="EMBL/GenBank/DDBJ databases">
        <title>Isolation and identification of novel species under the genus Muribaculum.</title>
        <authorList>
            <person name="Miyake S."/>
            <person name="Ding Y."/>
            <person name="Low A."/>
            <person name="Soh M."/>
            <person name="Seedorf H."/>
        </authorList>
    </citation>
    <scope>NUCLEOTIDE SEQUENCE [LARGE SCALE GENOMIC DNA]</scope>
    <source>
        <strain evidence="10">H5</strain>
    </source>
</reference>
<keyword evidence="3 8" id="KW-0732">Signal</keyword>
<evidence type="ECO:0000256" key="4">
    <source>
        <dbReference type="ARBA" id="ARBA00023136"/>
    </source>
</evidence>
<evidence type="ECO:0000313" key="9">
    <source>
        <dbReference type="EMBL" id="QCD42308.1"/>
    </source>
</evidence>
<dbReference type="Gene3D" id="2.60.40.2100">
    <property type="match status" value="1"/>
</dbReference>
<proteinExistence type="inferred from homology"/>
<dbReference type="AlphaFoldDB" id="A0A4V1D3A3"/>
<evidence type="ECO:0000256" key="1">
    <source>
        <dbReference type="ARBA" id="ARBA00004442"/>
    </source>
</evidence>
<evidence type="ECO:0000256" key="7">
    <source>
        <dbReference type="ARBA" id="ARBA00023288"/>
    </source>
</evidence>